<proteinExistence type="predicted"/>
<gene>
    <name evidence="1" type="ORF">NQF78_01340</name>
</gene>
<keyword evidence="2" id="KW-1185">Reference proteome</keyword>
<dbReference type="Proteomes" id="UP001207830">
    <property type="component" value="Unassembled WGS sequence"/>
</dbReference>
<name>A0ABT3YN64_9PSED</name>
<comment type="caution">
    <text evidence="1">The sequence shown here is derived from an EMBL/GenBank/DDBJ whole genome shotgun (WGS) entry which is preliminary data.</text>
</comment>
<sequence length="169" mass="18588">MSHALKLNPVIWQAPDPAFLSATINGGPAVHRRDIKIPDPINFDATSTPTLEWKTYPQGEFLLLSAGRTHNGITVRFEIVFFVKPESGTYPISASSDRSALTYYSDPVEGTLHVGVSGNLNLTLTEDEGKLEGSFFGEFDHGGEQAEENFPIVGQFLVYGCNWNTKTPR</sequence>
<dbReference type="EMBL" id="JANIGP010000001">
    <property type="protein sequence ID" value="MCY0106938.1"/>
    <property type="molecule type" value="Genomic_DNA"/>
</dbReference>
<evidence type="ECO:0000313" key="2">
    <source>
        <dbReference type="Proteomes" id="UP001207830"/>
    </source>
</evidence>
<dbReference type="RefSeq" id="WP_267794913.1">
    <property type="nucleotide sequence ID" value="NZ_JANIGP010000001.1"/>
</dbReference>
<accession>A0ABT3YN64</accession>
<reference evidence="1 2" key="1">
    <citation type="submission" date="2022-07" db="EMBL/GenBank/DDBJ databases">
        <title>Characterization of plant growth promoting rhizobacteria (PGPR) for use as bioinoculants in agriculture.</title>
        <authorList>
            <person name="Hassen A.I."/>
            <person name="Pierneef R."/>
        </authorList>
    </citation>
    <scope>NUCLEOTIDE SEQUENCE [LARGE SCALE GENOMIC DNA]</scope>
    <source>
        <strain evidence="1 2">SARCC-3054</strain>
    </source>
</reference>
<evidence type="ECO:0000313" key="1">
    <source>
        <dbReference type="EMBL" id="MCY0106938.1"/>
    </source>
</evidence>
<organism evidence="1 2">
    <name type="scientific">Pseudomonas monsensis</name>
    <dbReference type="NCBI Taxonomy" id="2745509"/>
    <lineage>
        <taxon>Bacteria</taxon>
        <taxon>Pseudomonadati</taxon>
        <taxon>Pseudomonadota</taxon>
        <taxon>Gammaproteobacteria</taxon>
        <taxon>Pseudomonadales</taxon>
        <taxon>Pseudomonadaceae</taxon>
        <taxon>Pseudomonas</taxon>
    </lineage>
</organism>
<protein>
    <submittedName>
        <fullName evidence="1">Uncharacterized protein</fullName>
    </submittedName>
</protein>